<proteinExistence type="predicted"/>
<dbReference type="InterPro" id="IPR050297">
    <property type="entry name" value="LipidA_mod_glycosyltrf_83"/>
</dbReference>
<name>A0A517TCE9_9PLAN</name>
<reference evidence="10 11" key="1">
    <citation type="submission" date="2019-02" db="EMBL/GenBank/DDBJ databases">
        <title>Deep-cultivation of Planctomycetes and their phenomic and genomic characterization uncovers novel biology.</title>
        <authorList>
            <person name="Wiegand S."/>
            <person name="Jogler M."/>
            <person name="Boedeker C."/>
            <person name="Pinto D."/>
            <person name="Vollmers J."/>
            <person name="Rivas-Marin E."/>
            <person name="Kohn T."/>
            <person name="Peeters S.H."/>
            <person name="Heuer A."/>
            <person name="Rast P."/>
            <person name="Oberbeckmann S."/>
            <person name="Bunk B."/>
            <person name="Jeske O."/>
            <person name="Meyerdierks A."/>
            <person name="Storesund J.E."/>
            <person name="Kallscheuer N."/>
            <person name="Luecker S."/>
            <person name="Lage O.M."/>
            <person name="Pohl T."/>
            <person name="Merkel B.J."/>
            <person name="Hornburger P."/>
            <person name="Mueller R.-W."/>
            <person name="Bruemmer F."/>
            <person name="Labrenz M."/>
            <person name="Spormann A.M."/>
            <person name="Op den Camp H."/>
            <person name="Overmann J."/>
            <person name="Amann R."/>
            <person name="Jetten M.S.M."/>
            <person name="Mascher T."/>
            <person name="Medema M.H."/>
            <person name="Devos D.P."/>
            <person name="Kaster A.-K."/>
            <person name="Ovreas L."/>
            <person name="Rohde M."/>
            <person name="Galperin M.Y."/>
            <person name="Jogler C."/>
        </authorList>
    </citation>
    <scope>NUCLEOTIDE SEQUENCE [LARGE SCALE GENOMIC DNA]</scope>
    <source>
        <strain evidence="10 11">V22</strain>
    </source>
</reference>
<keyword evidence="7 8" id="KW-0472">Membrane</keyword>
<dbReference type="GO" id="GO:0009103">
    <property type="term" value="P:lipopolysaccharide biosynthetic process"/>
    <property type="evidence" value="ECO:0007669"/>
    <property type="project" value="UniProtKB-ARBA"/>
</dbReference>
<feature type="domain" description="Glycosyltransferase RgtA/B/C/D-like" evidence="9">
    <location>
        <begin position="116"/>
        <end position="282"/>
    </location>
</feature>
<keyword evidence="6 8" id="KW-1133">Transmembrane helix</keyword>
<feature type="transmembrane region" description="Helical" evidence="8">
    <location>
        <begin position="374"/>
        <end position="396"/>
    </location>
</feature>
<gene>
    <name evidence="10" type="ORF">V22_33180</name>
</gene>
<feature type="transmembrane region" description="Helical" evidence="8">
    <location>
        <begin position="266"/>
        <end position="287"/>
    </location>
</feature>
<dbReference type="Pfam" id="PF13231">
    <property type="entry name" value="PMT_2"/>
    <property type="match status" value="1"/>
</dbReference>
<dbReference type="AlphaFoldDB" id="A0A517TCE9"/>
<evidence type="ECO:0000256" key="6">
    <source>
        <dbReference type="ARBA" id="ARBA00022989"/>
    </source>
</evidence>
<evidence type="ECO:0000256" key="4">
    <source>
        <dbReference type="ARBA" id="ARBA00022679"/>
    </source>
</evidence>
<evidence type="ECO:0000256" key="8">
    <source>
        <dbReference type="SAM" id="Phobius"/>
    </source>
</evidence>
<evidence type="ECO:0000256" key="7">
    <source>
        <dbReference type="ARBA" id="ARBA00023136"/>
    </source>
</evidence>
<sequence>MGMARSPSTKHTAASPSRISRLGHSVLTWSSFNRWEILLSLVVFLIVTLQIDSGGDYPWLPEGPGLTLDESFNVQQGVRIEIGLRSWLLGHVGWKDIFGEQDDLGPNAPMGYHLPDHPPLGRYLLGIGHDLFVTFFPPAERTSPFVICAGRMGSAFAFAVTVLLVSLYTKSVSGRWAGLIAGLALVCMPRVFGHAHLAALETVMNLAYVSVVLYLAHYWTGPSISWKQGLIAGLLLGCAFLTKIQAILLPIPIGLWALWYWRQHAVLPLVIVGITAAVTFFVGWPWLWLDPVAHLQQYFGSAGDRAAVHVWYWGKQFTDRTVPWHYPFVMTLVTVPVGIQLLTAAGFCKSLFHRTVTNDAEEEKSTGLSESHRGLVLLVGCIAFPLLLFALPQTAVYDGVRLFLVIFPLLAVFAGIGFQAIADYLSQRLSTAWSFAIPGLFVVLECYQLFVMSPVWLGSYNLAIGGPAGAESCGFEVNYWADGLTREFLNDAADSLSRNDKVAVAPVLHQFQLYDLLQGTPTWRRKKIQLVEFGTPDAADARFALFFRRKADLSVKELPPPDWETISELKRHGAVIAMFCRRKADE</sequence>
<evidence type="ECO:0000256" key="2">
    <source>
        <dbReference type="ARBA" id="ARBA00022475"/>
    </source>
</evidence>
<feature type="transmembrane region" description="Helical" evidence="8">
    <location>
        <begin position="145"/>
        <end position="168"/>
    </location>
</feature>
<evidence type="ECO:0000313" key="11">
    <source>
        <dbReference type="Proteomes" id="UP000319976"/>
    </source>
</evidence>
<feature type="transmembrane region" description="Helical" evidence="8">
    <location>
        <begin position="433"/>
        <end position="457"/>
    </location>
</feature>
<feature type="transmembrane region" description="Helical" evidence="8">
    <location>
        <begin position="231"/>
        <end position="259"/>
    </location>
</feature>
<dbReference type="Proteomes" id="UP000319976">
    <property type="component" value="Chromosome"/>
</dbReference>
<dbReference type="PANTHER" id="PTHR33908">
    <property type="entry name" value="MANNOSYLTRANSFERASE YKCB-RELATED"/>
    <property type="match status" value="1"/>
</dbReference>
<comment type="subcellular location">
    <subcellularLocation>
        <location evidence="1">Cell membrane</location>
        <topology evidence="1">Multi-pass membrane protein</topology>
    </subcellularLocation>
</comment>
<keyword evidence="11" id="KW-1185">Reference proteome</keyword>
<accession>A0A517TCE9</accession>
<dbReference type="PANTHER" id="PTHR33908:SF11">
    <property type="entry name" value="MEMBRANE PROTEIN"/>
    <property type="match status" value="1"/>
</dbReference>
<organism evidence="10 11">
    <name type="scientific">Calycomorphotria hydatis</name>
    <dbReference type="NCBI Taxonomy" id="2528027"/>
    <lineage>
        <taxon>Bacteria</taxon>
        <taxon>Pseudomonadati</taxon>
        <taxon>Planctomycetota</taxon>
        <taxon>Planctomycetia</taxon>
        <taxon>Planctomycetales</taxon>
        <taxon>Planctomycetaceae</taxon>
        <taxon>Calycomorphotria</taxon>
    </lineage>
</organism>
<dbReference type="KEGG" id="chya:V22_33180"/>
<evidence type="ECO:0000259" key="9">
    <source>
        <dbReference type="Pfam" id="PF13231"/>
    </source>
</evidence>
<feature type="transmembrane region" description="Helical" evidence="8">
    <location>
        <begin position="199"/>
        <end position="219"/>
    </location>
</feature>
<dbReference type="InterPro" id="IPR038731">
    <property type="entry name" value="RgtA/B/C-like"/>
</dbReference>
<dbReference type="GO" id="GO:0016763">
    <property type="term" value="F:pentosyltransferase activity"/>
    <property type="evidence" value="ECO:0007669"/>
    <property type="project" value="TreeGrafter"/>
</dbReference>
<feature type="transmembrane region" description="Helical" evidence="8">
    <location>
        <begin position="402"/>
        <end position="421"/>
    </location>
</feature>
<dbReference type="GO" id="GO:0005886">
    <property type="term" value="C:plasma membrane"/>
    <property type="evidence" value="ECO:0007669"/>
    <property type="project" value="UniProtKB-SubCell"/>
</dbReference>
<feature type="transmembrane region" description="Helical" evidence="8">
    <location>
        <begin position="324"/>
        <end position="348"/>
    </location>
</feature>
<keyword evidence="3" id="KW-0328">Glycosyltransferase</keyword>
<evidence type="ECO:0000256" key="1">
    <source>
        <dbReference type="ARBA" id="ARBA00004651"/>
    </source>
</evidence>
<evidence type="ECO:0000313" key="10">
    <source>
        <dbReference type="EMBL" id="QDT66054.1"/>
    </source>
</evidence>
<protein>
    <recommendedName>
        <fullName evidence="9">Glycosyltransferase RgtA/B/C/D-like domain-containing protein</fullName>
    </recommendedName>
</protein>
<dbReference type="EMBL" id="CP036316">
    <property type="protein sequence ID" value="QDT66054.1"/>
    <property type="molecule type" value="Genomic_DNA"/>
</dbReference>
<keyword evidence="2" id="KW-1003">Cell membrane</keyword>
<evidence type="ECO:0000256" key="5">
    <source>
        <dbReference type="ARBA" id="ARBA00022692"/>
    </source>
</evidence>
<keyword evidence="4" id="KW-0808">Transferase</keyword>
<keyword evidence="5 8" id="KW-0812">Transmembrane</keyword>
<evidence type="ECO:0000256" key="3">
    <source>
        <dbReference type="ARBA" id="ARBA00022676"/>
    </source>
</evidence>